<feature type="compositionally biased region" description="Basic residues" evidence="1">
    <location>
        <begin position="9"/>
        <end position="20"/>
    </location>
</feature>
<name>A0A4Y1MUT3_9PROT</name>
<sequence>MTAASSGRIRQRALRGHPRGRGAASHTPSPPGTEAGPRTPGFRWCPWQPSAHGPIPGSSWTGEAPGRKEDTLSALAAPAAAGEYGPPARSGRRKNQ</sequence>
<proteinExistence type="predicted"/>
<feature type="compositionally biased region" description="Low complexity" evidence="1">
    <location>
        <begin position="74"/>
        <end position="88"/>
    </location>
</feature>
<evidence type="ECO:0000256" key="1">
    <source>
        <dbReference type="SAM" id="MobiDB-lite"/>
    </source>
</evidence>
<organism evidence="2">
    <name type="scientific">Roseomonas mucosa</name>
    <dbReference type="NCBI Taxonomy" id="207340"/>
    <lineage>
        <taxon>Bacteria</taxon>
        <taxon>Pseudomonadati</taxon>
        <taxon>Pseudomonadota</taxon>
        <taxon>Alphaproteobacteria</taxon>
        <taxon>Acetobacterales</taxon>
        <taxon>Roseomonadaceae</taxon>
        <taxon>Roseomonas</taxon>
    </lineage>
</organism>
<dbReference type="AlphaFoldDB" id="A0A4Y1MUT3"/>
<evidence type="ECO:0000313" key="2">
    <source>
        <dbReference type="EMBL" id="AWV21795.1"/>
    </source>
</evidence>
<feature type="region of interest" description="Disordered" evidence="1">
    <location>
        <begin position="1"/>
        <end position="96"/>
    </location>
</feature>
<dbReference type="EMBL" id="CP025189">
    <property type="protein sequence ID" value="AWV21795.1"/>
    <property type="molecule type" value="Genomic_DNA"/>
</dbReference>
<gene>
    <name evidence="2" type="ORF">RADP37_04986</name>
</gene>
<protein>
    <submittedName>
        <fullName evidence="2">Uncharacterized protein</fullName>
    </submittedName>
</protein>
<accession>A0A4Y1MUT3</accession>
<reference evidence="2" key="1">
    <citation type="submission" date="2017-12" db="EMBL/GenBank/DDBJ databases">
        <authorList>
            <person name="Martens C."/>
            <person name="Dahlstrom E."/>
            <person name="Barbian K."/>
            <person name="Sykora L."/>
            <person name="Ricklefs S."/>
            <person name="Bruno D."/>
            <person name="Anzick I."/>
            <person name="Myles I."/>
            <person name="Datta S.K."/>
        </authorList>
    </citation>
    <scope>NUCLEOTIDE SEQUENCE</scope>
    <source>
        <strain evidence="2">AD2</strain>
    </source>
</reference>